<sequence>MNWIARLLDLFSFKFAPASTAVVERRSEADQALLLLQDYFKSNGGIAETLKGFERAGFIGKVRSWRGDGPILSINSVEALQLLGWKNLRTMSNKSGIPTDRLRELIAESLPVAVRRACAA</sequence>
<proteinExistence type="predicted"/>
<dbReference type="SUPFAM" id="SSF140804">
    <property type="entry name" value="YidB-like"/>
    <property type="match status" value="1"/>
</dbReference>
<dbReference type="InterPro" id="IPR027405">
    <property type="entry name" value="YidB-like"/>
</dbReference>
<name>A0AA48LXG1_9ZZZZ</name>
<dbReference type="AlphaFoldDB" id="A0AA48LXG1"/>
<organism evidence="1">
    <name type="scientific">freshwater sediment metagenome</name>
    <dbReference type="NCBI Taxonomy" id="556182"/>
    <lineage>
        <taxon>unclassified sequences</taxon>
        <taxon>metagenomes</taxon>
        <taxon>ecological metagenomes</taxon>
    </lineage>
</organism>
<dbReference type="Gene3D" id="1.10.10.690">
    <property type="entry name" value="YidB-like"/>
    <property type="match status" value="1"/>
</dbReference>
<evidence type="ECO:0000313" key="1">
    <source>
        <dbReference type="EMBL" id="CAJ0853459.1"/>
    </source>
</evidence>
<accession>A0AA48LXG1</accession>
<protein>
    <submittedName>
        <fullName evidence="1">Uncharacterized protein</fullName>
    </submittedName>
</protein>
<dbReference type="InterPro" id="IPR045372">
    <property type="entry name" value="YidB"/>
</dbReference>
<dbReference type="EMBL" id="OY288114">
    <property type="protein sequence ID" value="CAJ0853459.1"/>
    <property type="molecule type" value="Genomic_DNA"/>
</dbReference>
<reference evidence="1" key="1">
    <citation type="submission" date="2023-07" db="EMBL/GenBank/DDBJ databases">
        <authorList>
            <person name="Pelsma A.J. K."/>
        </authorList>
    </citation>
    <scope>NUCLEOTIDE SEQUENCE</scope>
</reference>
<gene>
    <name evidence="1" type="ORF">AMST5_00649</name>
</gene>
<dbReference type="Pfam" id="PF20159">
    <property type="entry name" value="YidB"/>
    <property type="match status" value="1"/>
</dbReference>